<evidence type="ECO:0000256" key="1">
    <source>
        <dbReference type="ARBA" id="ARBA00004651"/>
    </source>
</evidence>
<feature type="transmembrane region" description="Helical" evidence="6">
    <location>
        <begin position="77"/>
        <end position="96"/>
    </location>
</feature>
<keyword evidence="4 6" id="KW-1133">Transmembrane helix</keyword>
<comment type="subcellular location">
    <subcellularLocation>
        <location evidence="1">Cell membrane</location>
        <topology evidence="1">Multi-pass membrane protein</topology>
    </subcellularLocation>
</comment>
<keyword evidence="9" id="KW-1185">Reference proteome</keyword>
<evidence type="ECO:0000256" key="4">
    <source>
        <dbReference type="ARBA" id="ARBA00022989"/>
    </source>
</evidence>
<feature type="transmembrane region" description="Helical" evidence="6">
    <location>
        <begin position="21"/>
        <end position="39"/>
    </location>
</feature>
<feature type="transmembrane region" description="Helical" evidence="6">
    <location>
        <begin position="523"/>
        <end position="544"/>
    </location>
</feature>
<dbReference type="AlphaFoldDB" id="A0AAP0C8F7"/>
<evidence type="ECO:0000259" key="7">
    <source>
        <dbReference type="Pfam" id="PF13515"/>
    </source>
</evidence>
<comment type="caution">
    <text evidence="8">The sequence shown here is derived from an EMBL/GenBank/DDBJ whole genome shotgun (WGS) entry which is preliminary data.</text>
</comment>
<dbReference type="PANTHER" id="PTHR30509">
    <property type="entry name" value="P-HYDROXYBENZOIC ACID EFFLUX PUMP SUBUNIT-RELATED"/>
    <property type="match status" value="1"/>
</dbReference>
<feature type="transmembrane region" description="Helical" evidence="6">
    <location>
        <begin position="459"/>
        <end position="485"/>
    </location>
</feature>
<feature type="transmembrane region" description="Helical" evidence="6">
    <location>
        <begin position="102"/>
        <end position="121"/>
    </location>
</feature>
<organism evidence="8 9">
    <name type="scientific">Deinandra increscens subsp. villosa</name>
    <dbReference type="NCBI Taxonomy" id="3103831"/>
    <lineage>
        <taxon>Eukaryota</taxon>
        <taxon>Viridiplantae</taxon>
        <taxon>Streptophyta</taxon>
        <taxon>Embryophyta</taxon>
        <taxon>Tracheophyta</taxon>
        <taxon>Spermatophyta</taxon>
        <taxon>Magnoliopsida</taxon>
        <taxon>eudicotyledons</taxon>
        <taxon>Gunneridae</taxon>
        <taxon>Pentapetalae</taxon>
        <taxon>asterids</taxon>
        <taxon>campanulids</taxon>
        <taxon>Asterales</taxon>
        <taxon>Asteraceae</taxon>
        <taxon>Asteroideae</taxon>
        <taxon>Heliantheae alliance</taxon>
        <taxon>Madieae</taxon>
        <taxon>Madiinae</taxon>
        <taxon>Deinandra</taxon>
    </lineage>
</organism>
<dbReference type="EMBL" id="JBCNJP010008952">
    <property type="protein sequence ID" value="KAK9048999.1"/>
    <property type="molecule type" value="Genomic_DNA"/>
</dbReference>
<gene>
    <name evidence="8" type="ORF">SSX86_032034</name>
</gene>
<feature type="transmembrane region" description="Helical" evidence="6">
    <location>
        <begin position="400"/>
        <end position="420"/>
    </location>
</feature>
<keyword evidence="2" id="KW-1003">Cell membrane</keyword>
<keyword evidence="5 6" id="KW-0472">Membrane</keyword>
<evidence type="ECO:0000256" key="6">
    <source>
        <dbReference type="SAM" id="Phobius"/>
    </source>
</evidence>
<sequence>MGVRAVALPHAGAIWQERLGSAFRTALACTIIGCTALYGPEPVSHQIQFPSVAYVTAILIVSDATLGTTLRGSWHALCATVLVVPSTVLCFSVVGPSRFTEVGASVAVALTAFVVSVPECLPILTKRIAYVQLVIIYVGAVVRGHKAGPVTHPVHIAACTALGASSSVLALILPYPRLAATEVKKHFRSYTKNASERSSLYLKAFLSDDKSTADDLISQAEPISQSGIKLLDHINRVQEGVKWETHHHVQDFKNGFVKTGARFISMETPITGMKTALSAISSFPVVIDQELKTVLQSSQVKQMLKLEHAKCSLPFDHHDAVTVPERKNQPFEKSLNTLVNISPTHRNLPVFFFLSCFELLVNDSNVNPKPESPNGEDKRLAKRSRFKEAIVGQSSSTERLVFALKCSIALGLAVLLGMFFDKKNGYWSGLTIAISFVQGRLPVFTVANNRVQGTAFGSVYGVLGSLLLHQVIELRFIILLPWIVFTSMLQHSQMFGESGGFAAVLGALLILGRRNYGPPKQFAIARLTEVSIGLFCMVLLEVILQPVRAATLVKLQVSRCLGTLDECLNEIASPKENIKKLKSDLNGLSNLINDAKSEPSFWFLPFKASCYDDTRKRLSNMVDLMQIMTCNMEFISILSQGSDGGWWKELQEHISGNLEILKENTSPRVKCLQKMTLIKSNKTFDYHLQESEGFCFDLESGSQPTEAAIKVMDAFVQQLKEVTDKIQSEEESKRKLILHLNSLGFCIGYLVGETLQVEKCIKEIIRCENPKLPLEFNKV</sequence>
<dbReference type="Pfam" id="PF13515">
    <property type="entry name" value="FUSC_2"/>
    <property type="match status" value="1"/>
</dbReference>
<protein>
    <recommendedName>
        <fullName evidence="7">Integral membrane bound transporter domain-containing protein</fullName>
    </recommendedName>
</protein>
<feature type="domain" description="Integral membrane bound transporter" evidence="7">
    <location>
        <begin position="412"/>
        <end position="539"/>
    </location>
</feature>
<name>A0AAP0C8F7_9ASTR</name>
<evidence type="ECO:0000313" key="8">
    <source>
        <dbReference type="EMBL" id="KAK9048999.1"/>
    </source>
</evidence>
<evidence type="ECO:0000313" key="9">
    <source>
        <dbReference type="Proteomes" id="UP001408789"/>
    </source>
</evidence>
<accession>A0AAP0C8F7</accession>
<keyword evidence="3 6" id="KW-0812">Transmembrane</keyword>
<reference evidence="8 9" key="1">
    <citation type="submission" date="2024-04" db="EMBL/GenBank/DDBJ databases">
        <title>The reference genome of an endangered Asteraceae, Deinandra increscens subsp. villosa, native to the Central Coast of California.</title>
        <authorList>
            <person name="Guilliams M."/>
            <person name="Hasenstab-Lehman K."/>
            <person name="Meyer R."/>
            <person name="Mcevoy S."/>
        </authorList>
    </citation>
    <scope>NUCLEOTIDE SEQUENCE [LARGE SCALE GENOMIC DNA]</scope>
    <source>
        <tissue evidence="8">Leaf</tissue>
    </source>
</reference>
<feature type="transmembrane region" description="Helical" evidence="6">
    <location>
        <begin position="491"/>
        <end position="511"/>
    </location>
</feature>
<evidence type="ECO:0000256" key="3">
    <source>
        <dbReference type="ARBA" id="ARBA00022692"/>
    </source>
</evidence>
<evidence type="ECO:0000256" key="5">
    <source>
        <dbReference type="ARBA" id="ARBA00023136"/>
    </source>
</evidence>
<feature type="transmembrane region" description="Helical" evidence="6">
    <location>
        <begin position="426"/>
        <end position="447"/>
    </location>
</feature>
<dbReference type="Proteomes" id="UP001408789">
    <property type="component" value="Unassembled WGS sequence"/>
</dbReference>
<feature type="transmembrane region" description="Helical" evidence="6">
    <location>
        <begin position="154"/>
        <end position="175"/>
    </location>
</feature>
<proteinExistence type="predicted"/>
<dbReference type="GO" id="GO:0005886">
    <property type="term" value="C:plasma membrane"/>
    <property type="evidence" value="ECO:0007669"/>
    <property type="project" value="UniProtKB-SubCell"/>
</dbReference>
<dbReference type="PANTHER" id="PTHR30509:SF34">
    <property type="entry name" value="F3L24.34 PROTEIN"/>
    <property type="match status" value="1"/>
</dbReference>
<dbReference type="InterPro" id="IPR049453">
    <property type="entry name" value="Memb_transporter_dom"/>
</dbReference>
<evidence type="ECO:0000256" key="2">
    <source>
        <dbReference type="ARBA" id="ARBA00022475"/>
    </source>
</evidence>